<evidence type="ECO:0000313" key="1">
    <source>
        <dbReference type="EMBL" id="MBO2464949.1"/>
    </source>
</evidence>
<dbReference type="Proteomes" id="UP000680206">
    <property type="component" value="Unassembled WGS sequence"/>
</dbReference>
<reference evidence="1 2" key="1">
    <citation type="submission" date="2021-03" db="EMBL/GenBank/DDBJ databases">
        <title>Actinomadura violae sp. nov., isolated from lichen in Thailand.</title>
        <authorList>
            <person name="Kanchanasin P."/>
            <person name="Saeng-In P."/>
            <person name="Phongsopitanun W."/>
            <person name="Yuki M."/>
            <person name="Kudo T."/>
            <person name="Ohkuma M."/>
            <person name="Tanasupawat S."/>
        </authorList>
    </citation>
    <scope>NUCLEOTIDE SEQUENCE [LARGE SCALE GENOMIC DNA]</scope>
    <source>
        <strain evidence="1 2">LCR2-06</strain>
    </source>
</reference>
<gene>
    <name evidence="1" type="ORF">J4709_46030</name>
</gene>
<organism evidence="1 2">
    <name type="scientific">Actinomadura violacea</name>
    <dbReference type="NCBI Taxonomy" id="2819934"/>
    <lineage>
        <taxon>Bacteria</taxon>
        <taxon>Bacillati</taxon>
        <taxon>Actinomycetota</taxon>
        <taxon>Actinomycetes</taxon>
        <taxon>Streptosporangiales</taxon>
        <taxon>Thermomonosporaceae</taxon>
        <taxon>Actinomadura</taxon>
    </lineage>
</organism>
<proteinExistence type="predicted"/>
<evidence type="ECO:0000313" key="2">
    <source>
        <dbReference type="Proteomes" id="UP000680206"/>
    </source>
</evidence>
<comment type="caution">
    <text evidence="1">The sequence shown here is derived from an EMBL/GenBank/DDBJ whole genome shotgun (WGS) entry which is preliminary data.</text>
</comment>
<sequence length="67" mass="7041">MTLAEKAAASLRLEGPGLGYGLDDTEVDRFLAATDAGLIVLDTACDKGMQDNYALRHDAKTSLPATT</sequence>
<accession>A0ABS3S9P5</accession>
<dbReference type="RefSeq" id="WP_208251812.1">
    <property type="nucleotide sequence ID" value="NZ_JAGEPF010000040.1"/>
</dbReference>
<keyword evidence="2" id="KW-1185">Reference proteome</keyword>
<name>A0ABS3S9P5_9ACTN</name>
<dbReference type="EMBL" id="JAGEPF010000040">
    <property type="protein sequence ID" value="MBO2464949.1"/>
    <property type="molecule type" value="Genomic_DNA"/>
</dbReference>
<protein>
    <submittedName>
        <fullName evidence="1">Uncharacterized protein</fullName>
    </submittedName>
</protein>